<keyword evidence="10" id="KW-1185">Reference proteome</keyword>
<feature type="transmembrane region" description="Helical" evidence="7">
    <location>
        <begin position="89"/>
        <end position="105"/>
    </location>
</feature>
<keyword evidence="4 7" id="KW-1133">Transmembrane helix</keyword>
<dbReference type="PANTHER" id="PTHR30509">
    <property type="entry name" value="P-HYDROXYBENZOIC ACID EFFLUX PUMP SUBUNIT-RELATED"/>
    <property type="match status" value="1"/>
</dbReference>
<comment type="caution">
    <text evidence="9">The sequence shown here is derived from an EMBL/GenBank/DDBJ whole genome shotgun (WGS) entry which is preliminary data.</text>
</comment>
<comment type="subcellular location">
    <subcellularLocation>
        <location evidence="1">Cell membrane</location>
        <topology evidence="1">Multi-pass membrane protein</topology>
    </subcellularLocation>
</comment>
<dbReference type="Pfam" id="PF13515">
    <property type="entry name" value="FUSC_2"/>
    <property type="match status" value="1"/>
</dbReference>
<protein>
    <submittedName>
        <fullName evidence="9">Uncharacterized membrane protein YgaE (UPF0421/DUF939 family)</fullName>
    </submittedName>
</protein>
<dbReference type="Proteomes" id="UP000231742">
    <property type="component" value="Unassembled WGS sequence"/>
</dbReference>
<dbReference type="AlphaFoldDB" id="A0A2M9D9K1"/>
<name>A0A2M9D9K1_9MICO</name>
<keyword evidence="2" id="KW-1003">Cell membrane</keyword>
<keyword evidence="5 7" id="KW-0472">Membrane</keyword>
<keyword evidence="3 7" id="KW-0812">Transmembrane</keyword>
<proteinExistence type="inferred from homology"/>
<sequence>MKFVTTLVIARRSPLLQVLKTSVAAVVAWVVAGFVVQQPLPIFAAIAALLVVQPSVTQSIEKGLERSIGVVAGVVIALGAGQIFGTSSWVILMVIVLAVLVAWLLKLSAGSANQIPISAMLVIALGGQNAEYAVDRIIETIIGAMIGLIVNLAIVAPVIVSPAHTAVLLLTKHTAAALESLASALRVPKTDAELDVLLADSRHLKELRDVASAALRKGADSLTLNPRRSKHHRILHRDRELFAMLTVLVTRTLGMARAIHDRYDSDLATDPVALSIAQELERAAHDLRLRGRSPSEREAAPPTRELLTLTAPLTVLTPHPQHWILIGSLLEDVRRVHEEIVGDDGTS</sequence>
<dbReference type="GO" id="GO:0005886">
    <property type="term" value="C:plasma membrane"/>
    <property type="evidence" value="ECO:0007669"/>
    <property type="project" value="UniProtKB-SubCell"/>
</dbReference>
<reference evidence="9 10" key="1">
    <citation type="submission" date="2017-11" db="EMBL/GenBank/DDBJ databases">
        <title>Genomic Encyclopedia of Archaeal and Bacterial Type Strains, Phase II (KMG-II): From Individual Species to Whole Genera.</title>
        <authorList>
            <person name="Goeker M."/>
        </authorList>
    </citation>
    <scope>NUCLEOTIDE SEQUENCE [LARGE SCALE GENOMIC DNA]</scope>
    <source>
        <strain evidence="9 10">DSM 16400</strain>
    </source>
</reference>
<feature type="transmembrane region" description="Helical" evidence="7">
    <location>
        <begin position="23"/>
        <end position="52"/>
    </location>
</feature>
<dbReference type="EMBL" id="PGFH01000001">
    <property type="protein sequence ID" value="PJJ82143.1"/>
    <property type="molecule type" value="Genomic_DNA"/>
</dbReference>
<feature type="transmembrane region" description="Helical" evidence="7">
    <location>
        <begin position="140"/>
        <end position="160"/>
    </location>
</feature>
<gene>
    <name evidence="9" type="ORF">CLV85_1334</name>
</gene>
<evidence type="ECO:0000256" key="6">
    <source>
        <dbReference type="ARBA" id="ARBA00043993"/>
    </source>
</evidence>
<organism evidence="9 10">
    <name type="scientific">Salinibacterium amurskyense</name>
    <dbReference type="NCBI Taxonomy" id="205941"/>
    <lineage>
        <taxon>Bacteria</taxon>
        <taxon>Bacillati</taxon>
        <taxon>Actinomycetota</taxon>
        <taxon>Actinomycetes</taxon>
        <taxon>Micrococcales</taxon>
        <taxon>Microbacteriaceae</taxon>
        <taxon>Salinibacterium</taxon>
    </lineage>
</organism>
<feature type="domain" description="Integral membrane bound transporter" evidence="8">
    <location>
        <begin position="28"/>
        <end position="150"/>
    </location>
</feature>
<comment type="similarity">
    <text evidence="6">Belongs to the YccS/YhfK family.</text>
</comment>
<evidence type="ECO:0000259" key="8">
    <source>
        <dbReference type="Pfam" id="PF13515"/>
    </source>
</evidence>
<dbReference type="InterPro" id="IPR049453">
    <property type="entry name" value="Memb_transporter_dom"/>
</dbReference>
<evidence type="ECO:0000256" key="1">
    <source>
        <dbReference type="ARBA" id="ARBA00004651"/>
    </source>
</evidence>
<evidence type="ECO:0000256" key="7">
    <source>
        <dbReference type="SAM" id="Phobius"/>
    </source>
</evidence>
<evidence type="ECO:0000256" key="5">
    <source>
        <dbReference type="ARBA" id="ARBA00023136"/>
    </source>
</evidence>
<evidence type="ECO:0000313" key="9">
    <source>
        <dbReference type="EMBL" id="PJJ82143.1"/>
    </source>
</evidence>
<evidence type="ECO:0000313" key="10">
    <source>
        <dbReference type="Proteomes" id="UP000231742"/>
    </source>
</evidence>
<evidence type="ECO:0000256" key="3">
    <source>
        <dbReference type="ARBA" id="ARBA00022692"/>
    </source>
</evidence>
<dbReference type="RefSeq" id="WP_100388767.1">
    <property type="nucleotide sequence ID" value="NZ_BMZU01000001.1"/>
</dbReference>
<accession>A0A2M9D9K1</accession>
<dbReference type="PANTHER" id="PTHR30509:SF9">
    <property type="entry name" value="MULTIDRUG RESISTANCE PROTEIN MDTO"/>
    <property type="match status" value="1"/>
</dbReference>
<dbReference type="OrthoDB" id="5176502at2"/>
<evidence type="ECO:0000256" key="2">
    <source>
        <dbReference type="ARBA" id="ARBA00022475"/>
    </source>
</evidence>
<evidence type="ECO:0000256" key="4">
    <source>
        <dbReference type="ARBA" id="ARBA00022989"/>
    </source>
</evidence>